<name>A0A930Y1M3_9FLAO</name>
<dbReference type="RefSeq" id="WP_194312875.1">
    <property type="nucleotide sequence ID" value="NZ_JADHEC010000037.1"/>
</dbReference>
<keyword evidence="2" id="KW-1185">Reference proteome</keyword>
<organism evidence="1 2">
    <name type="scientific">Flavobacterium soyangense</name>
    <dbReference type="NCBI Taxonomy" id="2023265"/>
    <lineage>
        <taxon>Bacteria</taxon>
        <taxon>Pseudomonadati</taxon>
        <taxon>Bacteroidota</taxon>
        <taxon>Flavobacteriia</taxon>
        <taxon>Flavobacteriales</taxon>
        <taxon>Flavobacteriaceae</taxon>
        <taxon>Flavobacterium</taxon>
    </lineage>
</organism>
<dbReference type="AlphaFoldDB" id="A0A930Y1M3"/>
<gene>
    <name evidence="1" type="ORF">IR213_13735</name>
</gene>
<evidence type="ECO:0000313" key="2">
    <source>
        <dbReference type="Proteomes" id="UP000646211"/>
    </source>
</evidence>
<dbReference type="EMBL" id="JADHEC010000037">
    <property type="protein sequence ID" value="MBF2709639.1"/>
    <property type="molecule type" value="Genomic_DNA"/>
</dbReference>
<reference evidence="1" key="1">
    <citation type="submission" date="2020-11" db="EMBL/GenBank/DDBJ databases">
        <title>Genome of Flavobacterium soyangense.</title>
        <authorList>
            <person name="Liu Q."/>
            <person name="Xin Y.-H."/>
        </authorList>
    </citation>
    <scope>NUCLEOTIDE SEQUENCE</scope>
    <source>
        <strain evidence="1">CGMCC 1.13493</strain>
    </source>
</reference>
<sequence length="255" mass="29068">MKSKIHEFHTKKIKKIMGKTTFTMLALMAMFTFTSCKKESDKEVTTEPKVEETKTPVVEKTLVFEPFKVMAVTHIVKYFDVWKKSFDEHESMRKANGITLRAMGRDMKNPNKVLIFLKIDDLQKAKDFAMSPNLKEAMQKSGVISKPEIVYVDVVRFKESPPEFKDRVRVGHKVKDFDAWLKIYDAEGAATRLANGLIDRSLSRNIDDPNMIYITFAVSDMAKAKARLADPALKKIMTDGGVISKPVIDFYTSVD</sequence>
<evidence type="ECO:0000313" key="1">
    <source>
        <dbReference type="EMBL" id="MBF2709639.1"/>
    </source>
</evidence>
<comment type="caution">
    <text evidence="1">The sequence shown here is derived from an EMBL/GenBank/DDBJ whole genome shotgun (WGS) entry which is preliminary data.</text>
</comment>
<dbReference type="Proteomes" id="UP000646211">
    <property type="component" value="Unassembled WGS sequence"/>
</dbReference>
<accession>A0A930Y1M3</accession>
<protein>
    <submittedName>
        <fullName evidence="1">Uncharacterized protein</fullName>
    </submittedName>
</protein>
<proteinExistence type="predicted"/>